<proteinExistence type="inferred from homology"/>
<evidence type="ECO:0000256" key="5">
    <source>
        <dbReference type="ARBA" id="ARBA00023274"/>
    </source>
</evidence>
<comment type="subunit">
    <text evidence="6">Part of the 50S ribosomal subunit. Contacts protein L29, and trigger factor when it is bound to the ribosome.</text>
</comment>
<dbReference type="GO" id="GO:0003735">
    <property type="term" value="F:structural constituent of ribosome"/>
    <property type="evidence" value="ECO:0007669"/>
    <property type="project" value="InterPro"/>
</dbReference>
<evidence type="ECO:0000256" key="7">
    <source>
        <dbReference type="RuleBase" id="RU003934"/>
    </source>
</evidence>
<evidence type="ECO:0000313" key="9">
    <source>
        <dbReference type="Proteomes" id="UP000659630"/>
    </source>
</evidence>
<evidence type="ECO:0000256" key="3">
    <source>
        <dbReference type="ARBA" id="ARBA00022884"/>
    </source>
</evidence>
<comment type="caution">
    <text evidence="8">The sequence shown here is derived from an EMBL/GenBank/DDBJ whole genome shotgun (WGS) entry which is preliminary data.</text>
</comment>
<dbReference type="GO" id="GO:0019843">
    <property type="term" value="F:rRNA binding"/>
    <property type="evidence" value="ECO:0007669"/>
    <property type="project" value="UniProtKB-UniRule"/>
</dbReference>
<keyword evidence="5 6" id="KW-0687">Ribonucleoprotein</keyword>
<dbReference type="GO" id="GO:0006412">
    <property type="term" value="P:translation"/>
    <property type="evidence" value="ECO:0007669"/>
    <property type="project" value="UniProtKB-UniRule"/>
</dbReference>
<evidence type="ECO:0000256" key="2">
    <source>
        <dbReference type="ARBA" id="ARBA00022730"/>
    </source>
</evidence>
<dbReference type="NCBIfam" id="NF004363">
    <property type="entry name" value="PRK05738.2-4"/>
    <property type="match status" value="1"/>
</dbReference>
<dbReference type="FunFam" id="3.30.70.330:FF:000001">
    <property type="entry name" value="50S ribosomal protein L23"/>
    <property type="match status" value="1"/>
</dbReference>
<evidence type="ECO:0000313" key="8">
    <source>
        <dbReference type="EMBL" id="MBC5581322.1"/>
    </source>
</evidence>
<dbReference type="GO" id="GO:0005840">
    <property type="term" value="C:ribosome"/>
    <property type="evidence" value="ECO:0007669"/>
    <property type="project" value="UniProtKB-KW"/>
</dbReference>
<keyword evidence="4 6" id="KW-0689">Ribosomal protein</keyword>
<comment type="similarity">
    <text evidence="1 6 7">Belongs to the universal ribosomal protein uL23 family.</text>
</comment>
<dbReference type="SUPFAM" id="SSF54189">
    <property type="entry name" value="Ribosomal proteins S24e, L23 and L15e"/>
    <property type="match status" value="1"/>
</dbReference>
<dbReference type="Proteomes" id="UP000659630">
    <property type="component" value="Unassembled WGS sequence"/>
</dbReference>
<keyword evidence="3 6" id="KW-0694">RNA-binding</keyword>
<dbReference type="GO" id="GO:1990904">
    <property type="term" value="C:ribonucleoprotein complex"/>
    <property type="evidence" value="ECO:0007669"/>
    <property type="project" value="UniProtKB-KW"/>
</dbReference>
<dbReference type="PROSITE" id="PS00050">
    <property type="entry name" value="RIBOSOMAL_L23"/>
    <property type="match status" value="1"/>
</dbReference>
<dbReference type="RefSeq" id="WP_186887681.1">
    <property type="nucleotide sequence ID" value="NZ_JACONZ010000002.1"/>
</dbReference>
<dbReference type="Gene3D" id="3.30.70.330">
    <property type="match status" value="1"/>
</dbReference>
<dbReference type="HAMAP" id="MF_01369_B">
    <property type="entry name" value="Ribosomal_uL23_B"/>
    <property type="match status" value="1"/>
</dbReference>
<reference evidence="8" key="1">
    <citation type="submission" date="2020-08" db="EMBL/GenBank/DDBJ databases">
        <title>Genome public.</title>
        <authorList>
            <person name="Liu C."/>
            <person name="Sun Q."/>
        </authorList>
    </citation>
    <scope>NUCLEOTIDE SEQUENCE</scope>
    <source>
        <strain evidence="8">BX8</strain>
    </source>
</reference>
<dbReference type="PANTHER" id="PTHR11620">
    <property type="entry name" value="60S RIBOSOMAL PROTEIN L23A"/>
    <property type="match status" value="1"/>
</dbReference>
<dbReference type="InterPro" id="IPR012677">
    <property type="entry name" value="Nucleotide-bd_a/b_plait_sf"/>
</dbReference>
<dbReference type="Pfam" id="PF00276">
    <property type="entry name" value="Ribosomal_L23"/>
    <property type="match status" value="1"/>
</dbReference>
<gene>
    <name evidence="6 8" type="primary">rplW</name>
    <name evidence="8" type="ORF">H8S23_07350</name>
</gene>
<evidence type="ECO:0000256" key="1">
    <source>
        <dbReference type="ARBA" id="ARBA00006700"/>
    </source>
</evidence>
<protein>
    <recommendedName>
        <fullName evidence="6">Large ribosomal subunit protein uL23</fullName>
    </recommendedName>
</protein>
<accession>A0A923I9D7</accession>
<dbReference type="InterPro" id="IPR001014">
    <property type="entry name" value="Ribosomal_uL23_CS"/>
</dbReference>
<comment type="function">
    <text evidence="6">One of the early assembly proteins it binds 23S rRNA. One of the proteins that surrounds the polypeptide exit tunnel on the outside of the ribosome. Forms the main docking site for trigger factor binding to the ribosome.</text>
</comment>
<name>A0A923I9D7_9FIRM</name>
<organism evidence="8 9">
    <name type="scientific">Anaerofilum hominis</name>
    <dbReference type="NCBI Taxonomy" id="2763016"/>
    <lineage>
        <taxon>Bacteria</taxon>
        <taxon>Bacillati</taxon>
        <taxon>Bacillota</taxon>
        <taxon>Clostridia</taxon>
        <taxon>Eubacteriales</taxon>
        <taxon>Oscillospiraceae</taxon>
        <taxon>Anaerofilum</taxon>
    </lineage>
</organism>
<keyword evidence="2 6" id="KW-0699">rRNA-binding</keyword>
<dbReference type="AlphaFoldDB" id="A0A923I9D7"/>
<dbReference type="EMBL" id="JACONZ010000002">
    <property type="protein sequence ID" value="MBC5581322.1"/>
    <property type="molecule type" value="Genomic_DNA"/>
</dbReference>
<keyword evidence="9" id="KW-1185">Reference proteome</keyword>
<dbReference type="InterPro" id="IPR013025">
    <property type="entry name" value="Ribosomal_uL23-like"/>
</dbReference>
<evidence type="ECO:0000256" key="6">
    <source>
        <dbReference type="HAMAP-Rule" id="MF_01369"/>
    </source>
</evidence>
<sequence>MKVAAQDIILAPVITENSMAGMQNRKYTFKVATNATKIDVARACEELFGVKVAKVNTINVRGRYRRQGMHAGFTAASKKAIVTLKPDSKTIAFFDSML</sequence>
<dbReference type="InterPro" id="IPR012678">
    <property type="entry name" value="Ribosomal_uL23/eL15/eS24_sf"/>
</dbReference>
<evidence type="ECO:0000256" key="4">
    <source>
        <dbReference type="ARBA" id="ARBA00022980"/>
    </source>
</evidence>